<evidence type="ECO:0000256" key="1">
    <source>
        <dbReference type="SAM" id="MobiDB-lite"/>
    </source>
</evidence>
<comment type="caution">
    <text evidence="2">The sequence shown here is derived from an EMBL/GenBank/DDBJ whole genome shotgun (WGS) entry which is preliminary data.</text>
</comment>
<gene>
    <name evidence="2" type="ORF">HDA41_000179</name>
</gene>
<protein>
    <submittedName>
        <fullName evidence="2">Uncharacterized protein</fullName>
    </submittedName>
</protein>
<evidence type="ECO:0000313" key="3">
    <source>
        <dbReference type="Proteomes" id="UP000590647"/>
    </source>
</evidence>
<organism evidence="2 3">
    <name type="scientific">Streptomyces caelestis</name>
    <dbReference type="NCBI Taxonomy" id="36816"/>
    <lineage>
        <taxon>Bacteria</taxon>
        <taxon>Bacillati</taxon>
        <taxon>Actinomycetota</taxon>
        <taxon>Actinomycetes</taxon>
        <taxon>Kitasatosporales</taxon>
        <taxon>Streptomycetaceae</taxon>
        <taxon>Streptomyces</taxon>
    </lineage>
</organism>
<name>A0A7W9GY54_9ACTN</name>
<reference evidence="2 3" key="1">
    <citation type="submission" date="2020-08" db="EMBL/GenBank/DDBJ databases">
        <title>Sequencing the genomes of 1000 actinobacteria strains.</title>
        <authorList>
            <person name="Klenk H.-P."/>
        </authorList>
    </citation>
    <scope>NUCLEOTIDE SEQUENCE [LARGE SCALE GENOMIC DNA]</scope>
    <source>
        <strain evidence="2 3">DSM 40084</strain>
    </source>
</reference>
<dbReference type="Proteomes" id="UP000590647">
    <property type="component" value="Unassembled WGS sequence"/>
</dbReference>
<keyword evidence="3" id="KW-1185">Reference proteome</keyword>
<proteinExistence type="predicted"/>
<evidence type="ECO:0000313" key="2">
    <source>
        <dbReference type="EMBL" id="MBB5792215.1"/>
    </source>
</evidence>
<dbReference type="AlphaFoldDB" id="A0A7W9GY54"/>
<accession>A0A7W9GY54</accession>
<sequence length="41" mass="4386">MTVAITRTPVPEQADAPLAQLPTSEGRANPCPHGRCEINRS</sequence>
<feature type="region of interest" description="Disordered" evidence="1">
    <location>
        <begin position="1"/>
        <end position="41"/>
    </location>
</feature>
<dbReference type="EMBL" id="JACHNE010000001">
    <property type="protein sequence ID" value="MBB5792215.1"/>
    <property type="molecule type" value="Genomic_DNA"/>
</dbReference>